<dbReference type="SUPFAM" id="SSF81301">
    <property type="entry name" value="Nucleotidyltransferase"/>
    <property type="match status" value="1"/>
</dbReference>
<evidence type="ECO:0000256" key="8">
    <source>
        <dbReference type="ARBA" id="ARBA00022840"/>
    </source>
</evidence>
<dbReference type="InterPro" id="IPR003607">
    <property type="entry name" value="HD/PDEase_dom"/>
</dbReference>
<dbReference type="CDD" id="cd00077">
    <property type="entry name" value="HDc"/>
    <property type="match status" value="1"/>
</dbReference>
<keyword evidence="10 11" id="KW-0694">RNA-binding</keyword>
<dbReference type="InterPro" id="IPR006674">
    <property type="entry name" value="HD_domain"/>
</dbReference>
<evidence type="ECO:0000256" key="7">
    <source>
        <dbReference type="ARBA" id="ARBA00022800"/>
    </source>
</evidence>
<evidence type="ECO:0000256" key="2">
    <source>
        <dbReference type="ARBA" id="ARBA00022679"/>
    </source>
</evidence>
<keyword evidence="4" id="KW-0548">Nucleotidyltransferase</keyword>
<dbReference type="CDD" id="cd05398">
    <property type="entry name" value="NT_ClassII-CCAase"/>
    <property type="match status" value="1"/>
</dbReference>
<dbReference type="EMBL" id="ACJX03000001">
    <property type="protein sequence ID" value="KRT35402.1"/>
    <property type="molecule type" value="Genomic_DNA"/>
</dbReference>
<dbReference type="InterPro" id="IPR050124">
    <property type="entry name" value="tRNA_CCA-adding_enzyme"/>
</dbReference>
<proteinExistence type="inferred from homology"/>
<sequence length="426" mass="48564">MSKDKLAKSCDILRLFEKGGFEAYIVGGTVRDLAMGSPFGDVDIATSAKPMDIASLFPEAKKVGGDPLCTFVIPQDGWTVEITPLQGEVLSEDLSRRDFTINAMALDRFGDLYDPFGGMEDLVNKVLRFTGSPRERIEEDPVRCIRLFRFASTLREFEVSHSSMNAVRESLSLFKDVPLERIGKEIYKALRGSPFTFLKLLEDTGFLASTLPCVYALRGVPQDPQFHPEGDVYEHTRLCLRYAEKITKRCDVRAAALFHDIAKPYTMKEEEERLRFIGHEKEGGTLARDIMGQWAWPSYFVKNVSSLVRWHMVPLVSTAPKRIPRLYLEYGKAWLDGLFLLSYIDISSSNRDYSKWIENRQIALSCLFKLSEDEKLISGRDVMDILKIEEGPEVGRVIFEIYEMMAKGDIRSREDAIDYLKKLNES</sequence>
<dbReference type="InterPro" id="IPR032828">
    <property type="entry name" value="PolyA_RNA-bd"/>
</dbReference>
<dbReference type="SUPFAM" id="SSF81891">
    <property type="entry name" value="Poly A polymerase C-terminal region-like"/>
    <property type="match status" value="1"/>
</dbReference>
<accession>A0A0T5XAP6</accession>
<evidence type="ECO:0000256" key="6">
    <source>
        <dbReference type="ARBA" id="ARBA00022741"/>
    </source>
</evidence>
<dbReference type="PANTHER" id="PTHR47545">
    <property type="entry name" value="MULTIFUNCTIONAL CCA PROTEIN"/>
    <property type="match status" value="1"/>
</dbReference>
<dbReference type="Proteomes" id="UP000005273">
    <property type="component" value="Unassembled WGS sequence"/>
</dbReference>
<dbReference type="NCBIfam" id="TIGR00277">
    <property type="entry name" value="HDIG"/>
    <property type="match status" value="1"/>
</dbReference>
<dbReference type="GO" id="GO:0042245">
    <property type="term" value="P:RNA repair"/>
    <property type="evidence" value="ECO:0007669"/>
    <property type="project" value="UniProtKB-KW"/>
</dbReference>
<gene>
    <name evidence="13" type="ORF">HMPREF1705_02628</name>
</gene>
<evidence type="ECO:0000256" key="10">
    <source>
        <dbReference type="ARBA" id="ARBA00022884"/>
    </source>
</evidence>
<dbReference type="OrthoDB" id="9805698at2"/>
<organism evidence="13 14">
    <name type="scientific">Acetomicrobium hydrogeniformans ATCC BAA-1850</name>
    <dbReference type="NCBI Taxonomy" id="592015"/>
    <lineage>
        <taxon>Bacteria</taxon>
        <taxon>Thermotogati</taxon>
        <taxon>Synergistota</taxon>
        <taxon>Synergistia</taxon>
        <taxon>Synergistales</taxon>
        <taxon>Acetomicrobiaceae</taxon>
        <taxon>Acetomicrobium</taxon>
    </lineage>
</organism>
<dbReference type="GO" id="GO:0003723">
    <property type="term" value="F:RNA binding"/>
    <property type="evidence" value="ECO:0007669"/>
    <property type="project" value="UniProtKB-KW"/>
</dbReference>
<evidence type="ECO:0000256" key="1">
    <source>
        <dbReference type="ARBA" id="ARBA00001946"/>
    </source>
</evidence>
<evidence type="ECO:0000256" key="9">
    <source>
        <dbReference type="ARBA" id="ARBA00022842"/>
    </source>
</evidence>
<comment type="caution">
    <text evidence="13">The sequence shown here is derived from an EMBL/GenBank/DDBJ whole genome shotgun (WGS) entry which is preliminary data.</text>
</comment>
<comment type="cofactor">
    <cofactor evidence="1">
        <name>Mg(2+)</name>
        <dbReference type="ChEBI" id="CHEBI:18420"/>
    </cofactor>
</comment>
<dbReference type="InterPro" id="IPR002646">
    <property type="entry name" value="PolA_pol_head_dom"/>
</dbReference>
<comment type="similarity">
    <text evidence="11">Belongs to the tRNA nucleotidyltransferase/poly(A) polymerase family.</text>
</comment>
<evidence type="ECO:0000256" key="5">
    <source>
        <dbReference type="ARBA" id="ARBA00022723"/>
    </source>
</evidence>
<evidence type="ECO:0000256" key="4">
    <source>
        <dbReference type="ARBA" id="ARBA00022695"/>
    </source>
</evidence>
<dbReference type="GO" id="GO:0046872">
    <property type="term" value="F:metal ion binding"/>
    <property type="evidence" value="ECO:0007669"/>
    <property type="project" value="UniProtKB-KW"/>
</dbReference>
<protein>
    <submittedName>
        <fullName evidence="13">HDIG domain protein</fullName>
    </submittedName>
</protein>
<feature type="domain" description="HD/PDEase" evidence="12">
    <location>
        <begin position="228"/>
        <end position="359"/>
    </location>
</feature>
<dbReference type="Pfam" id="PF01966">
    <property type="entry name" value="HD"/>
    <property type="match status" value="1"/>
</dbReference>
<dbReference type="GO" id="GO:0016779">
    <property type="term" value="F:nucleotidyltransferase activity"/>
    <property type="evidence" value="ECO:0007669"/>
    <property type="project" value="UniProtKB-KW"/>
</dbReference>
<dbReference type="PANTHER" id="PTHR47545:SF1">
    <property type="entry name" value="MULTIFUNCTIONAL CCA PROTEIN"/>
    <property type="match status" value="1"/>
</dbReference>
<dbReference type="SMART" id="SM00471">
    <property type="entry name" value="HDc"/>
    <property type="match status" value="1"/>
</dbReference>
<dbReference type="AlphaFoldDB" id="A0A0T5XAP6"/>
<reference evidence="14" key="1">
    <citation type="submission" date="2012-09" db="EMBL/GenBank/DDBJ databases">
        <authorList>
            <person name="Weinstock G."/>
            <person name="Sodergren E."/>
            <person name="Clifton S."/>
            <person name="Fulton L."/>
            <person name="Fulton B."/>
            <person name="Courtney L."/>
            <person name="Fronick C."/>
            <person name="Harrison M."/>
            <person name="Strong C."/>
            <person name="Farmer C."/>
            <person name="Delehaunty K."/>
            <person name="Markovic C."/>
            <person name="Hall O."/>
            <person name="Minx P."/>
            <person name="Tomlinson C."/>
            <person name="Mitreva M."/>
            <person name="Nelson J."/>
            <person name="Hou S."/>
            <person name="Wollam A."/>
            <person name="Pepin K.H."/>
            <person name="Johnson M."/>
            <person name="Bhonagiri V."/>
            <person name="Nash W.E."/>
            <person name="Suruliraj S."/>
            <person name="Warren W."/>
            <person name="Chinwalla A."/>
            <person name="Mardis E.R."/>
            <person name="Wilson R.K."/>
        </authorList>
    </citation>
    <scope>NUCLEOTIDE SEQUENCE [LARGE SCALE GENOMIC DNA]</scope>
    <source>
        <strain evidence="14">OS1</strain>
    </source>
</reference>
<dbReference type="eggNOG" id="COG0617">
    <property type="taxonomic scope" value="Bacteria"/>
</dbReference>
<dbReference type="Gene3D" id="1.10.3090.10">
    <property type="entry name" value="cca-adding enzyme, domain 2"/>
    <property type="match status" value="1"/>
</dbReference>
<keyword evidence="14" id="KW-1185">Reference proteome</keyword>
<dbReference type="Pfam" id="PF12627">
    <property type="entry name" value="PolyA_pol_RNAbd"/>
    <property type="match status" value="1"/>
</dbReference>
<dbReference type="GO" id="GO:0005524">
    <property type="term" value="F:ATP binding"/>
    <property type="evidence" value="ECO:0007669"/>
    <property type="project" value="UniProtKB-KW"/>
</dbReference>
<dbReference type="InterPro" id="IPR006675">
    <property type="entry name" value="HDIG_dom"/>
</dbReference>
<name>A0A0T5XAP6_9BACT</name>
<keyword evidence="3" id="KW-0819">tRNA processing</keyword>
<keyword evidence="7" id="KW-0692">RNA repair</keyword>
<dbReference type="GO" id="GO:0008033">
    <property type="term" value="P:tRNA processing"/>
    <property type="evidence" value="ECO:0007669"/>
    <property type="project" value="UniProtKB-KW"/>
</dbReference>
<keyword evidence="6" id="KW-0547">Nucleotide-binding</keyword>
<evidence type="ECO:0000313" key="13">
    <source>
        <dbReference type="EMBL" id="KRT35402.1"/>
    </source>
</evidence>
<keyword evidence="8" id="KW-0067">ATP-binding</keyword>
<evidence type="ECO:0000259" key="12">
    <source>
        <dbReference type="SMART" id="SM00471"/>
    </source>
</evidence>
<dbReference type="RefSeq" id="WP_009201964.1">
    <property type="nucleotide sequence ID" value="NZ_ACJX03000001.1"/>
</dbReference>
<dbReference type="Pfam" id="PF01743">
    <property type="entry name" value="PolyA_pol"/>
    <property type="match status" value="1"/>
</dbReference>
<evidence type="ECO:0000256" key="3">
    <source>
        <dbReference type="ARBA" id="ARBA00022694"/>
    </source>
</evidence>
<keyword evidence="5" id="KW-0479">Metal-binding</keyword>
<evidence type="ECO:0000313" key="14">
    <source>
        <dbReference type="Proteomes" id="UP000005273"/>
    </source>
</evidence>
<dbReference type="STRING" id="592015.HMPREF1705_02628"/>
<dbReference type="Gene3D" id="3.30.460.10">
    <property type="entry name" value="Beta Polymerase, domain 2"/>
    <property type="match status" value="1"/>
</dbReference>
<evidence type="ECO:0000256" key="11">
    <source>
        <dbReference type="RuleBase" id="RU003953"/>
    </source>
</evidence>
<keyword evidence="9" id="KW-0460">Magnesium</keyword>
<dbReference type="InterPro" id="IPR043519">
    <property type="entry name" value="NT_sf"/>
</dbReference>
<keyword evidence="2 11" id="KW-0808">Transferase</keyword>